<dbReference type="Proteomes" id="UP000224974">
    <property type="component" value="Unassembled WGS sequence"/>
</dbReference>
<dbReference type="Proteomes" id="UP000373449">
    <property type="component" value="Unassembled WGS sequence"/>
</dbReference>
<reference evidence="3 5" key="3">
    <citation type="submission" date="2019-03" db="EMBL/GenBank/DDBJ databases">
        <authorList>
            <consortium name="Pathogen Informatics"/>
        </authorList>
    </citation>
    <scope>NUCLEOTIDE SEQUENCE [LARGE SCALE GENOMIC DNA]</scope>
    <source>
        <strain evidence="3 5">NCTC12282</strain>
    </source>
</reference>
<feature type="chain" id="PRO_5036315825" evidence="1">
    <location>
        <begin position="24"/>
        <end position="228"/>
    </location>
</feature>
<dbReference type="EMBL" id="PDDX01000001">
    <property type="protein sequence ID" value="PHI31377.1"/>
    <property type="molecule type" value="Genomic_DNA"/>
</dbReference>
<dbReference type="InterPro" id="IPR011727">
    <property type="entry name" value="CHP02117"/>
</dbReference>
<organism evidence="2 4">
    <name type="scientific">Budvicia aquatica</name>
    <dbReference type="NCBI Taxonomy" id="82979"/>
    <lineage>
        <taxon>Bacteria</taxon>
        <taxon>Pseudomonadati</taxon>
        <taxon>Pseudomonadota</taxon>
        <taxon>Gammaproteobacteria</taxon>
        <taxon>Enterobacterales</taxon>
        <taxon>Budviciaceae</taxon>
        <taxon>Budvicia</taxon>
    </lineage>
</organism>
<dbReference type="STRING" id="1111728.GCA_000427805_03865"/>
<dbReference type="PROSITE" id="PS51257">
    <property type="entry name" value="PROKAR_LIPOPROTEIN"/>
    <property type="match status" value="1"/>
</dbReference>
<dbReference type="EMBL" id="CAADJA010000002">
    <property type="protein sequence ID" value="VFS51706.1"/>
    <property type="molecule type" value="Genomic_DNA"/>
</dbReference>
<reference evidence="4" key="1">
    <citation type="submission" date="2017-09" db="EMBL/GenBank/DDBJ databases">
        <title>FDA dAtabase for Regulatory Grade micrObial Sequences (FDA-ARGOS): Supporting development and validation of Infectious Disease Dx tests.</title>
        <authorList>
            <person name="Minogue T."/>
            <person name="Wolcott M."/>
            <person name="Wasieloski L."/>
            <person name="Aguilar W."/>
            <person name="Moore D."/>
            <person name="Tallon L."/>
            <person name="Sadzewicz L."/>
            <person name="Ott S."/>
            <person name="Zhao X."/>
            <person name="Nagaraj S."/>
            <person name="Vavikolanu K."/>
            <person name="Aluvathingal J."/>
            <person name="Nadendla S."/>
            <person name="Sichtig H."/>
        </authorList>
    </citation>
    <scope>NUCLEOTIDE SEQUENCE [LARGE SCALE GENOMIC DNA]</scope>
    <source>
        <strain evidence="4">FDAARGOS_387</strain>
    </source>
</reference>
<dbReference type="AlphaFoldDB" id="A0A2C6DQ75"/>
<evidence type="ECO:0000313" key="5">
    <source>
        <dbReference type="Proteomes" id="UP000373449"/>
    </source>
</evidence>
<evidence type="ECO:0000313" key="4">
    <source>
        <dbReference type="Proteomes" id="UP000224974"/>
    </source>
</evidence>
<keyword evidence="4" id="KW-1185">Reference proteome</keyword>
<dbReference type="OrthoDB" id="211174at2"/>
<accession>A0A2C6DQ75</accession>
<reference evidence="2" key="2">
    <citation type="submission" date="2017-09" db="EMBL/GenBank/DDBJ databases">
        <title>FDA dAtabase for Regulatory Grade micrObial Sequences (FDA-ARGOS): Supporting development and validation of Infectious Disease Dx tests.</title>
        <authorList>
            <person name="Minogue T."/>
            <person name="Wolcott M."/>
            <person name="Wasieloski L."/>
            <person name="Aguilar W."/>
            <person name="Moore D."/>
            <person name="Tallon L.J."/>
            <person name="Sadzewicz L."/>
            <person name="Ott S."/>
            <person name="Zhao X."/>
            <person name="Nagaraj S."/>
            <person name="Vavikolanu K."/>
            <person name="Aluvathingal J."/>
            <person name="Nadendla S."/>
            <person name="Sichtig H."/>
        </authorList>
    </citation>
    <scope>NUCLEOTIDE SEQUENCE</scope>
    <source>
        <strain evidence="2">FDAARGOS_387</strain>
    </source>
</reference>
<dbReference type="Pfam" id="PF09601">
    <property type="entry name" value="DUF2459"/>
    <property type="match status" value="1"/>
</dbReference>
<keyword evidence="1" id="KW-0732">Signal</keyword>
<proteinExistence type="predicted"/>
<gene>
    <name evidence="2" type="ORF">CRN84_19540</name>
    <name evidence="3" type="ORF">NCTC12282_05355</name>
</gene>
<evidence type="ECO:0000313" key="2">
    <source>
        <dbReference type="EMBL" id="PHI31377.1"/>
    </source>
</evidence>
<dbReference type="RefSeq" id="WP_051323204.1">
    <property type="nucleotide sequence ID" value="NZ_CAADJA010000002.1"/>
</dbReference>
<evidence type="ECO:0000313" key="3">
    <source>
        <dbReference type="EMBL" id="VFS51706.1"/>
    </source>
</evidence>
<protein>
    <submittedName>
        <fullName evidence="3">Protein of uncharacterized function (DUF2459)</fullName>
    </submittedName>
    <submittedName>
        <fullName evidence="2">TIGR02117 family protein</fullName>
    </submittedName>
</protein>
<sequence>MLKKYCVLLSVLLIAGCSGLPNVSIPLSEPEESSSNQVYIVSHGWHTGIVVPAKRMDIYLPQLTERFSHGNWYEIGWGDKGFYQAQEVTTGLTLQAMFWSTGAVMHVVSVPTDPERYFSESDIFSVEITDNQLNSLVAFIADSFNRDEQGEVIRLKRGIYGNSEFYDGVGRYSMFNTCNNWTAKGLKSAGMDISTTFKMTSGSVMDYLKTHQTEYRKSDLVPQICVTQ</sequence>
<feature type="signal peptide" evidence="1">
    <location>
        <begin position="1"/>
        <end position="23"/>
    </location>
</feature>
<name>A0A2C6DQ75_9GAMM</name>
<evidence type="ECO:0000256" key="1">
    <source>
        <dbReference type="SAM" id="SignalP"/>
    </source>
</evidence>
<dbReference type="NCBIfam" id="TIGR02117">
    <property type="entry name" value="chp_urease_rgn"/>
    <property type="match status" value="1"/>
</dbReference>